<dbReference type="EMBL" id="GBXM01022633">
    <property type="protein sequence ID" value="JAH85944.1"/>
    <property type="molecule type" value="Transcribed_RNA"/>
</dbReference>
<proteinExistence type="predicted"/>
<organism evidence="1">
    <name type="scientific">Anguilla anguilla</name>
    <name type="common">European freshwater eel</name>
    <name type="synonym">Muraena anguilla</name>
    <dbReference type="NCBI Taxonomy" id="7936"/>
    <lineage>
        <taxon>Eukaryota</taxon>
        <taxon>Metazoa</taxon>
        <taxon>Chordata</taxon>
        <taxon>Craniata</taxon>
        <taxon>Vertebrata</taxon>
        <taxon>Euteleostomi</taxon>
        <taxon>Actinopterygii</taxon>
        <taxon>Neopterygii</taxon>
        <taxon>Teleostei</taxon>
        <taxon>Anguilliformes</taxon>
        <taxon>Anguillidae</taxon>
        <taxon>Anguilla</taxon>
    </lineage>
</organism>
<sequence length="35" mass="3837">MCSTSYDLQGHCGHLMADSTRYHGNGAYSSLWICA</sequence>
<dbReference type="AlphaFoldDB" id="A0A0E9W6E4"/>
<protein>
    <submittedName>
        <fullName evidence="1">Uncharacterized protein</fullName>
    </submittedName>
</protein>
<reference evidence="1" key="1">
    <citation type="submission" date="2014-11" db="EMBL/GenBank/DDBJ databases">
        <authorList>
            <person name="Amaro Gonzalez C."/>
        </authorList>
    </citation>
    <scope>NUCLEOTIDE SEQUENCE</scope>
</reference>
<name>A0A0E9W6E4_ANGAN</name>
<reference evidence="1" key="2">
    <citation type="journal article" date="2015" name="Fish Shellfish Immunol.">
        <title>Early steps in the European eel (Anguilla anguilla)-Vibrio vulnificus interaction in the gills: Role of the RtxA13 toxin.</title>
        <authorList>
            <person name="Callol A."/>
            <person name="Pajuelo D."/>
            <person name="Ebbesson L."/>
            <person name="Teles M."/>
            <person name="MacKenzie S."/>
            <person name="Amaro C."/>
        </authorList>
    </citation>
    <scope>NUCLEOTIDE SEQUENCE</scope>
</reference>
<evidence type="ECO:0000313" key="1">
    <source>
        <dbReference type="EMBL" id="JAH85944.1"/>
    </source>
</evidence>
<accession>A0A0E9W6E4</accession>